<dbReference type="Proteomes" id="UP000288805">
    <property type="component" value="Unassembled WGS sequence"/>
</dbReference>
<dbReference type="EMBL" id="QGNW01001395">
    <property type="protein sequence ID" value="RVW42728.1"/>
    <property type="molecule type" value="Genomic_DNA"/>
</dbReference>
<dbReference type="PANTHER" id="PTHR12972:SF0">
    <property type="entry name" value="PROTEIN DOWNSTREAM NEIGHBOR OF SON"/>
    <property type="match status" value="1"/>
</dbReference>
<evidence type="ECO:0000256" key="1">
    <source>
        <dbReference type="ARBA" id="ARBA00004123"/>
    </source>
</evidence>
<gene>
    <name evidence="5" type="ORF">CK203_098611</name>
</gene>
<keyword evidence="2" id="KW-0217">Developmental protein</keyword>
<proteinExistence type="inferred from homology"/>
<dbReference type="GO" id="GO:0005634">
    <property type="term" value="C:nucleus"/>
    <property type="evidence" value="ECO:0007669"/>
    <property type="project" value="UniProtKB-SubCell"/>
</dbReference>
<comment type="subcellular location">
    <subcellularLocation>
        <location evidence="1">Nucleus</location>
    </subcellularLocation>
</comment>
<evidence type="ECO:0000256" key="3">
    <source>
        <dbReference type="ARBA" id="ARBA00023242"/>
    </source>
</evidence>
<comment type="similarity">
    <text evidence="4">Belongs to the DONSON family.</text>
</comment>
<evidence type="ECO:0000313" key="5">
    <source>
        <dbReference type="EMBL" id="RVW42728.1"/>
    </source>
</evidence>
<keyword evidence="3" id="KW-0539">Nucleus</keyword>
<organism evidence="5 6">
    <name type="scientific">Vitis vinifera</name>
    <name type="common">Grape</name>
    <dbReference type="NCBI Taxonomy" id="29760"/>
    <lineage>
        <taxon>Eukaryota</taxon>
        <taxon>Viridiplantae</taxon>
        <taxon>Streptophyta</taxon>
        <taxon>Embryophyta</taxon>
        <taxon>Tracheophyta</taxon>
        <taxon>Spermatophyta</taxon>
        <taxon>Magnoliopsida</taxon>
        <taxon>eudicotyledons</taxon>
        <taxon>Gunneridae</taxon>
        <taxon>Pentapetalae</taxon>
        <taxon>rosids</taxon>
        <taxon>Vitales</taxon>
        <taxon>Vitaceae</taxon>
        <taxon>Viteae</taxon>
        <taxon>Vitis</taxon>
    </lineage>
</organism>
<reference evidence="5 6" key="1">
    <citation type="journal article" date="2018" name="PLoS Genet.">
        <title>Population sequencing reveals clonal diversity and ancestral inbreeding in the grapevine cultivar Chardonnay.</title>
        <authorList>
            <person name="Roach M.J."/>
            <person name="Johnson D.L."/>
            <person name="Bohlmann J."/>
            <person name="van Vuuren H.J."/>
            <person name="Jones S.J."/>
            <person name="Pretorius I.S."/>
            <person name="Schmidt S.A."/>
            <person name="Borneman A.R."/>
        </authorList>
    </citation>
    <scope>NUCLEOTIDE SEQUENCE [LARGE SCALE GENOMIC DNA]</scope>
    <source>
        <strain evidence="6">cv. Chardonnay</strain>
        <tissue evidence="5">Leaf</tissue>
    </source>
</reference>
<sequence length="259" mass="28185">MDSMMNKVDIDLRCLFLYASCHSKVEQATTEDLVELSEIEKCNLGQTRRLGSISDVDNSPQSLLSFSGNKNVHALYDFMLNYRSFLTSLTSVDVPLLYSPVPFQNAALSAQRELKRADHVAFPLKGSKMKDEAIESVSAGLSYSIEIKDAYIPPWIISSICATMGSEGGALRQATSFGFQLFILLETIFTTEPTSIGLNAAVETVGQKSDTQAATGEAIQESTFAFGVPEAVVTSYMHSAFLKGLKYANGSYTARLSPV</sequence>
<dbReference type="PANTHER" id="PTHR12972">
    <property type="entry name" value="DOWNSTREAM NEIGHBOR OF SON"/>
    <property type="match status" value="1"/>
</dbReference>
<dbReference type="AlphaFoldDB" id="A0A438E4U1"/>
<accession>A0A438E4U1</accession>
<evidence type="ECO:0000256" key="2">
    <source>
        <dbReference type="ARBA" id="ARBA00022473"/>
    </source>
</evidence>
<evidence type="ECO:0000313" key="6">
    <source>
        <dbReference type="Proteomes" id="UP000288805"/>
    </source>
</evidence>
<protein>
    <submittedName>
        <fullName evidence="5">Uncharacterized protein</fullName>
    </submittedName>
</protein>
<dbReference type="InterPro" id="IPR024861">
    <property type="entry name" value="Donson"/>
</dbReference>
<comment type="caution">
    <text evidence="5">The sequence shown here is derived from an EMBL/GenBank/DDBJ whole genome shotgun (WGS) entry which is preliminary data.</text>
</comment>
<name>A0A438E4U1_VITVI</name>
<evidence type="ECO:0000256" key="4">
    <source>
        <dbReference type="ARBA" id="ARBA00025806"/>
    </source>
</evidence>